<keyword evidence="2" id="KW-1185">Reference proteome</keyword>
<dbReference type="EMBL" id="MU970035">
    <property type="protein sequence ID" value="KAK9326211.1"/>
    <property type="molecule type" value="Genomic_DNA"/>
</dbReference>
<evidence type="ECO:0000313" key="1">
    <source>
        <dbReference type="EMBL" id="KAK9326211.1"/>
    </source>
</evidence>
<accession>A0ACC3TZE1</accession>
<organism evidence="1 2">
    <name type="scientific">Lipomyces orientalis</name>
    <dbReference type="NCBI Taxonomy" id="1233043"/>
    <lineage>
        <taxon>Eukaryota</taxon>
        <taxon>Fungi</taxon>
        <taxon>Dikarya</taxon>
        <taxon>Ascomycota</taxon>
        <taxon>Saccharomycotina</taxon>
        <taxon>Lipomycetes</taxon>
        <taxon>Lipomycetales</taxon>
        <taxon>Lipomycetaceae</taxon>
        <taxon>Lipomyces</taxon>
    </lineage>
</organism>
<comment type="caution">
    <text evidence="1">The sequence shown here is derived from an EMBL/GenBank/DDBJ whole genome shotgun (WGS) entry which is preliminary data.</text>
</comment>
<reference evidence="2" key="1">
    <citation type="journal article" date="2024" name="Front. Bioeng. Biotechnol.">
        <title>Genome-scale model development and genomic sequencing of the oleaginous clade Lipomyces.</title>
        <authorList>
            <person name="Czajka J.J."/>
            <person name="Han Y."/>
            <person name="Kim J."/>
            <person name="Mondo S.J."/>
            <person name="Hofstad B.A."/>
            <person name="Robles A."/>
            <person name="Haridas S."/>
            <person name="Riley R."/>
            <person name="LaButti K."/>
            <person name="Pangilinan J."/>
            <person name="Andreopoulos W."/>
            <person name="Lipzen A."/>
            <person name="Yan J."/>
            <person name="Wang M."/>
            <person name="Ng V."/>
            <person name="Grigoriev I.V."/>
            <person name="Spatafora J.W."/>
            <person name="Magnuson J.K."/>
            <person name="Baker S.E."/>
            <person name="Pomraning K.R."/>
        </authorList>
    </citation>
    <scope>NUCLEOTIDE SEQUENCE [LARGE SCALE GENOMIC DNA]</scope>
    <source>
        <strain evidence="2">CBS 10300</strain>
    </source>
</reference>
<dbReference type="Proteomes" id="UP001489719">
    <property type="component" value="Unassembled WGS sequence"/>
</dbReference>
<sequence length="592" mass="65042">MHANHMQAGGNQVVDCPVCSKQIPLQHMNRHLDTSCSWTPAPVMQAKPASRSLSDRSQQSQEAFGKGSSPPTAQRKVAGSPGQNQGPVASIFNRTGAGKRKSSIGEDLVDATDMRDIPDDDRTVRRRTDEPSMSDTSTNTKVTNGKFTGAPKGAKDVQPLAERARPKSLDEFVGQNNLVGKEGILRRFIEGDSCPSVIFWGPSGVGKTTLARIIARSTKSRFVELSATSASVADCKKVFDEARNELRLTGRRTYLFLDEVHRFNKAQQDVFLPYIERGDIVLIGATTENPSFKVNSALLSRCRVFILQKLSHDELYSIIRRLSVSLASDRASGSGPSETGVFAEDALRYLAGLADGDGRTAINLLEILSSSTPHSSSSPIELDRVKADLQRTHLLYDRLGDEHYDTISAFHKSVRGSDPDATLFYLARMLESGESPLYVARRMIRIASEDVGLADDSCLPLAVAAYTAVEKVGMPECDMALAHCAVKLALAKKSVKVYRAYNAAKDKVHNDPEFSSAPIPIHLRNAPTRLMKEIGYGKDYKYNPDYENGQIQQEYFPEKLRGTKFLADLDLGTKLDPDLYGDATLDSQDEYT</sequence>
<name>A0ACC3TZE1_9ASCO</name>
<gene>
    <name evidence="1" type="ORF">V1517DRAFT_312104</name>
</gene>
<evidence type="ECO:0000313" key="2">
    <source>
        <dbReference type="Proteomes" id="UP001489719"/>
    </source>
</evidence>
<protein>
    <submittedName>
        <fullName evidence="1">Uncharacterized protein</fullName>
    </submittedName>
</protein>
<proteinExistence type="predicted"/>